<dbReference type="Pfam" id="PF16537">
    <property type="entry name" value="T2SSB"/>
    <property type="match status" value="1"/>
</dbReference>
<dbReference type="GO" id="GO:0015627">
    <property type="term" value="C:type II protein secretion system complex"/>
    <property type="evidence" value="ECO:0007669"/>
    <property type="project" value="InterPro"/>
</dbReference>
<dbReference type="OrthoDB" id="5432325at2"/>
<proteinExistence type="predicted"/>
<dbReference type="AlphaFoldDB" id="A0A0F4NGC6"/>
<organism evidence="4 5">
    <name type="scientific">Vibrio galatheae</name>
    <dbReference type="NCBI Taxonomy" id="579748"/>
    <lineage>
        <taxon>Bacteria</taxon>
        <taxon>Pseudomonadati</taxon>
        <taxon>Pseudomonadota</taxon>
        <taxon>Gammaproteobacteria</taxon>
        <taxon>Vibrionales</taxon>
        <taxon>Vibrionaceae</taxon>
        <taxon>Vibrio</taxon>
    </lineage>
</organism>
<keyword evidence="2" id="KW-0472">Membrane</keyword>
<dbReference type="STRING" id="579748.TW81_13735"/>
<evidence type="ECO:0000259" key="3">
    <source>
        <dbReference type="Pfam" id="PF16537"/>
    </source>
</evidence>
<feature type="region of interest" description="Disordered" evidence="1">
    <location>
        <begin position="1"/>
        <end position="24"/>
    </location>
</feature>
<feature type="domain" description="Type II secretion system protein GspB C-terminal" evidence="3">
    <location>
        <begin position="194"/>
        <end position="253"/>
    </location>
</feature>
<dbReference type="RefSeq" id="WP_045956305.1">
    <property type="nucleotide sequence ID" value="NZ_JXXV01000025.1"/>
</dbReference>
<feature type="transmembrane region" description="Helical" evidence="2">
    <location>
        <begin position="39"/>
        <end position="58"/>
    </location>
</feature>
<protein>
    <submittedName>
        <fullName evidence="4">General secretion pathway protein GspB</fullName>
    </submittedName>
</protein>
<evidence type="ECO:0000313" key="5">
    <source>
        <dbReference type="Proteomes" id="UP000033673"/>
    </source>
</evidence>
<evidence type="ECO:0000256" key="1">
    <source>
        <dbReference type="SAM" id="MobiDB-lite"/>
    </source>
</evidence>
<dbReference type="Proteomes" id="UP000033673">
    <property type="component" value="Unassembled WGS sequence"/>
</dbReference>
<dbReference type="PATRIC" id="fig|579748.3.peg.2840"/>
<evidence type="ECO:0000256" key="2">
    <source>
        <dbReference type="SAM" id="Phobius"/>
    </source>
</evidence>
<keyword evidence="2" id="KW-1133">Transmembrane helix</keyword>
<dbReference type="InterPro" id="IPR032389">
    <property type="entry name" value="GspB_C"/>
</dbReference>
<reference evidence="4 5" key="1">
    <citation type="journal article" date="2015" name="BMC Genomics">
        <title>Genome mining reveals unlocked bioactive potential of marine Gram-negative bacteria.</title>
        <authorList>
            <person name="Machado H."/>
            <person name="Sonnenschein E.C."/>
            <person name="Melchiorsen J."/>
            <person name="Gram L."/>
        </authorList>
    </citation>
    <scope>NUCLEOTIDE SEQUENCE [LARGE SCALE GENOMIC DNA]</scope>
    <source>
        <strain evidence="4 5">S2757</strain>
    </source>
</reference>
<keyword evidence="2" id="KW-0812">Transmembrane</keyword>
<comment type="caution">
    <text evidence="4">The sequence shown here is derived from an EMBL/GenBank/DDBJ whole genome shotgun (WGS) entry which is preliminary data.</text>
</comment>
<name>A0A0F4NGC6_9VIBR</name>
<accession>A0A0F4NGC6</accession>
<gene>
    <name evidence="4" type="ORF">TW81_13735</name>
</gene>
<dbReference type="EMBL" id="JXXV01000025">
    <property type="protein sequence ID" value="KJY82165.1"/>
    <property type="molecule type" value="Genomic_DNA"/>
</dbReference>
<sequence length="259" mass="29119">MSKVMQAIERSERSHNTLAGATPKPSYSLAKNRGVSRSAINLAMIAIPPILVMITMTLQTYQTQKQAWLEINVAETVVVEVPFAYQVRATPDFSPLRTTYQDNSSEAKITWLNQVDEDVSQLPPTIGDPEIPNNSQQAVKGDDLLTGLDLSQLSPELAQRFQSALNANTRNEQLKQNQNAVNLAQQADRWYGKLPALNFQTHVYSSKTSKRWVKVNGIEYSQGDWLSDDIELVRIDPRSCLIRFKGELIEVPALYDWQG</sequence>
<evidence type="ECO:0000313" key="4">
    <source>
        <dbReference type="EMBL" id="KJY82165.1"/>
    </source>
</evidence>
<keyword evidence="5" id="KW-1185">Reference proteome</keyword>